<dbReference type="Proteomes" id="UP000011108">
    <property type="component" value="Segment"/>
</dbReference>
<proteinExistence type="evidence at protein level"/>
<sequence>MEKKLSDAQVALVAAWRKYPDLRESLEEAASILSLIVFQAETLSDQANELANYIRRQGLEEAEGACRNIDIMRAKWVEVCGEVNQHGIRVYGDAIDRDVD</sequence>
<dbReference type="PDBsum" id="6AS4"/>
<dbReference type="PDB" id="6ARZ">
    <property type="method" value="X-ray"/>
    <property type="resolution" value="2.50 A"/>
    <property type="chains" value="A/B/C=2-100"/>
</dbReference>
<dbReference type="CDD" id="cd22266">
    <property type="entry name" value="AcrIE1"/>
    <property type="match status" value="1"/>
</dbReference>
<dbReference type="GeneID" id="14515519"/>
<keyword evidence="2" id="KW-1185">Reference proteome</keyword>
<dbReference type="PDBsum" id="6AS3"/>
<organism evidence="1 2">
    <name type="scientific">Pseudomonas phage JBD5</name>
    <dbReference type="NCBI Taxonomy" id="1223261"/>
    <lineage>
        <taxon>Viruses</taxon>
        <taxon>Duplodnaviria</taxon>
        <taxon>Heunggongvirae</taxon>
        <taxon>Uroviricota</taxon>
        <taxon>Caudoviricetes</taxon>
        <taxon>Casadabanvirus</taxon>
        <taxon>Casadabanvirus JBD5</taxon>
    </lineage>
</organism>
<reference evidence="3 4" key="2">
    <citation type="journal article" date="2017" name="MBio">
        <title>Disabling a Type I-E CRISPR-Cas Nuclease with a Bacteriophage-Encoded Anti-CRISPR Protein.</title>
        <authorList>
            <person name="Pawluk A."/>
            <person name="Shah M."/>
            <person name="Mejdani M."/>
            <person name="Calmettes C."/>
            <person name="Moraes T.F."/>
            <person name="Davidson A.R."/>
            <person name="Maxwell K.L."/>
        </authorList>
    </citation>
    <scope>X-RAY CRYSTALLOGRAPHY (2.00 ANGSTROMS)</scope>
</reference>
<protein>
    <submittedName>
        <fullName evidence="1">Uncharacterized protein</fullName>
    </submittedName>
</protein>
<reference evidence="1 2" key="1">
    <citation type="journal article" date="2013" name="Nature">
        <title>Bacteriophage genes that inactivate the CRISPR/Cas bacterial immune system.</title>
        <authorList>
            <person name="Bondy-Denomy J."/>
            <person name="Pawluk A."/>
            <person name="Maxwell K.L."/>
            <person name="Davidson A.R."/>
        </authorList>
    </citation>
    <scope>NUCLEOTIDE SEQUENCE [LARGE SCALE GENOMIC DNA]</scope>
</reference>
<name>L7P7L6_9CAUD</name>
<dbReference type="PDB" id="6AS3">
    <property type="method" value="X-ray"/>
    <property type="resolution" value="2.00 A"/>
    <property type="chains" value="A/B/C/D=1-100"/>
</dbReference>
<keyword evidence="3 4" id="KW-0002">3D-structure</keyword>
<dbReference type="RefSeq" id="YP_007392738.1">
    <property type="nucleotide sequence ID" value="NC_020202.1"/>
</dbReference>
<dbReference type="EMBL" id="JX434030">
    <property type="protein sequence ID" value="AFQ21831.1"/>
    <property type="molecule type" value="Genomic_DNA"/>
</dbReference>
<dbReference type="KEGG" id="vg:14515519"/>
<dbReference type="PDB" id="6AS4">
    <property type="method" value="X-ray"/>
    <property type="resolution" value="2.00 A"/>
    <property type="chains" value="A/B/C=1-100"/>
</dbReference>
<evidence type="ECO:0007829" key="3">
    <source>
        <dbReference type="PDB" id="6ARZ"/>
    </source>
</evidence>
<accession>L7P7L6</accession>
<dbReference type="PDBsum" id="6ARZ"/>
<evidence type="ECO:0000313" key="1">
    <source>
        <dbReference type="EMBL" id="AFQ21831.1"/>
    </source>
</evidence>
<evidence type="ECO:0007829" key="4">
    <source>
        <dbReference type="PDB" id="6AS3"/>
    </source>
</evidence>
<evidence type="ECO:0000313" key="2">
    <source>
        <dbReference type="Proteomes" id="UP000011108"/>
    </source>
</evidence>
<dbReference type="SMR" id="L7P7L6"/>
<gene>
    <name evidence="1" type="ORF">JBD5_034</name>
</gene>